<comment type="subcellular location">
    <subcellularLocation>
        <location evidence="1">Cell outer membrane</location>
    </subcellularLocation>
</comment>
<dbReference type="Gene3D" id="2.60.450.10">
    <property type="entry name" value="Lipopolysaccharide (LPS) transport protein A like domain"/>
    <property type="match status" value="1"/>
</dbReference>
<keyword evidence="1" id="KW-0732">Signal</keyword>
<dbReference type="AlphaFoldDB" id="A0A6S6QKI3"/>
<dbReference type="InterPro" id="IPR050218">
    <property type="entry name" value="LptD"/>
</dbReference>
<accession>A0A6S6QKI3</accession>
<feature type="domain" description="LptD C-terminal" evidence="2">
    <location>
        <begin position="255"/>
        <end position="636"/>
    </location>
</feature>
<reference evidence="3 4" key="1">
    <citation type="submission" date="2020-08" db="EMBL/GenBank/DDBJ databases">
        <title>Genome sequence of Rhizobiales bacterium strain IZ6.</title>
        <authorList>
            <person name="Nakai R."/>
            <person name="Naganuma T."/>
        </authorList>
    </citation>
    <scope>NUCLEOTIDE SEQUENCE [LARGE SCALE GENOMIC DNA]</scope>
    <source>
        <strain evidence="3 4">IZ6</strain>
    </source>
</reference>
<comment type="function">
    <text evidence="1">Involved in the assembly of lipopolysaccharide (LPS) at the surface of the outer membrane.</text>
</comment>
<gene>
    <name evidence="1 3" type="primary">lptD</name>
    <name evidence="3" type="ORF">IZ6_15890</name>
</gene>
<dbReference type="GO" id="GO:1990351">
    <property type="term" value="C:transporter complex"/>
    <property type="evidence" value="ECO:0007669"/>
    <property type="project" value="TreeGrafter"/>
</dbReference>
<dbReference type="PANTHER" id="PTHR30189:SF1">
    <property type="entry name" value="LPS-ASSEMBLY PROTEIN LPTD"/>
    <property type="match status" value="1"/>
</dbReference>
<dbReference type="Pfam" id="PF04453">
    <property type="entry name" value="LptD"/>
    <property type="match status" value="1"/>
</dbReference>
<sequence>MFVTADEVVYDDVRNTASAVGRVKLYYGQSTLEADRVVYDQNTGQVFAYGNVRLNDDGNVYQSEHMVLTDDFRDGFVQSLLVEGADKTRFAAAKATRTGGNVVVFEKGVYTACEPCRENPNKPPLWQVKAARIIHDQGTKMVHYEDARLEFFGKPIAWLPFFSHADSTVKRKSGFLMPSYMASTEYGFGVKAPYFWAVKPNMDVTLAPAFLTDQGIMGDVEFRHRVMNGAYSIRAAGLHQSSPDLFPTSDQQEDFRGAITTRGDFRINNNWTWGWNAHLLSDKYFLDDYDMWGKNWSEAISTVHLTGIGERNYFEARAYHYYGLSADDDQDELPVAGVFDYNYVHDKPVLGGEVAFNLNMTNTWRRDTDFEPATPGNSNPDVIEGVNLSCDTFSSDCLVPGVGGVYSRFSADTSWRRQFIDPVGQVWTPFAYARGDVIYTNAEENPNLAGLMSTDDEYLARGMVGAGLEYRYPFVAESSIGTHILEPIAQIIIRPDEQEIGNIPNEDAQSLFFDTSTLFAWDKFSGYDRIEGGSRANVGLQYTLNFANGGFTQLMFGQSYHLFGKNSFAEADLAGTGINSGLETDRSDYVASAYLKFHPNWSMSTRTRFDEDANNLNALEIETSFKQGPVSASIIYGNYDEQPQLGFERAEGVVGSARVSLTDNYYVVGAAGYNLQFDRFDQVTVGGGYMDECFTFGGYYSVDFNKDGNEDPVHKVMVSVSLRTLGQYQTSFDVSRFQDDAPATP</sequence>
<keyword evidence="1" id="KW-0472">Membrane</keyword>
<dbReference type="Proteomes" id="UP000515317">
    <property type="component" value="Chromosome"/>
</dbReference>
<evidence type="ECO:0000313" key="3">
    <source>
        <dbReference type="EMBL" id="BCJ90854.1"/>
    </source>
</evidence>
<dbReference type="RefSeq" id="WP_222877453.1">
    <property type="nucleotide sequence ID" value="NZ_AP023361.1"/>
</dbReference>
<dbReference type="PANTHER" id="PTHR30189">
    <property type="entry name" value="LPS-ASSEMBLY PROTEIN"/>
    <property type="match status" value="1"/>
</dbReference>
<dbReference type="GO" id="GO:0009279">
    <property type="term" value="C:cell outer membrane"/>
    <property type="evidence" value="ECO:0007669"/>
    <property type="project" value="UniProtKB-SubCell"/>
</dbReference>
<evidence type="ECO:0000313" key="4">
    <source>
        <dbReference type="Proteomes" id="UP000515317"/>
    </source>
</evidence>
<keyword evidence="4" id="KW-1185">Reference proteome</keyword>
<dbReference type="HAMAP" id="MF_01411">
    <property type="entry name" value="LPS_assembly_LptD"/>
    <property type="match status" value="1"/>
</dbReference>
<keyword evidence="1" id="KW-0998">Cell outer membrane</keyword>
<protein>
    <recommendedName>
        <fullName evidence="1">LPS-assembly protein LptD</fullName>
    </recommendedName>
</protein>
<evidence type="ECO:0000256" key="1">
    <source>
        <dbReference type="HAMAP-Rule" id="MF_01411"/>
    </source>
</evidence>
<comment type="subunit">
    <text evidence="1">Component of the lipopolysaccharide transport and assembly complex.</text>
</comment>
<dbReference type="GO" id="GO:0043165">
    <property type="term" value="P:Gram-negative-bacterium-type cell outer membrane assembly"/>
    <property type="evidence" value="ECO:0007669"/>
    <property type="project" value="UniProtKB-UniRule"/>
</dbReference>
<dbReference type="InterPro" id="IPR020889">
    <property type="entry name" value="LipoPS_assembly_LptD"/>
</dbReference>
<name>A0A6S6QKI3_9HYPH</name>
<organism evidence="3 4">
    <name type="scientific">Terrihabitans soli</name>
    <dbReference type="NCBI Taxonomy" id="708113"/>
    <lineage>
        <taxon>Bacteria</taxon>
        <taxon>Pseudomonadati</taxon>
        <taxon>Pseudomonadota</taxon>
        <taxon>Alphaproteobacteria</taxon>
        <taxon>Hyphomicrobiales</taxon>
        <taxon>Terrihabitans</taxon>
    </lineage>
</organism>
<dbReference type="KEGG" id="tso:IZ6_15890"/>
<proteinExistence type="inferred from homology"/>
<dbReference type="InterPro" id="IPR007543">
    <property type="entry name" value="LptD_C"/>
</dbReference>
<evidence type="ECO:0000259" key="2">
    <source>
        <dbReference type="Pfam" id="PF04453"/>
    </source>
</evidence>
<dbReference type="GO" id="GO:0015920">
    <property type="term" value="P:lipopolysaccharide transport"/>
    <property type="evidence" value="ECO:0007669"/>
    <property type="project" value="InterPro"/>
</dbReference>
<dbReference type="EMBL" id="AP023361">
    <property type="protein sequence ID" value="BCJ90854.1"/>
    <property type="molecule type" value="Genomic_DNA"/>
</dbReference>
<comment type="caution">
    <text evidence="1">Lacks conserved residue(s) required for the propagation of feature annotation.</text>
</comment>
<comment type="similarity">
    <text evidence="1">Belongs to the LptD family.</text>
</comment>